<evidence type="ECO:0000313" key="3">
    <source>
        <dbReference type="Proteomes" id="UP001596105"/>
    </source>
</evidence>
<sequence length="226" mass="24999">MKTRMRKSIKLLTASVLLCALTIPTLAHAAESTPKPAPAAPAAQIDAKLQVEGGFAAFQFNKQVAVYDKKGQLFQTKGAYREGELKDLFVIPYGPTQVPMILIKHEKYGYMVFSDLWPKLAKGKEKDKVDAYYSGRILYAPSDKIVSRTGHHYAEQIGDEVVAYTANDFDNIKKGFHESIRAKGKLRGLILYDCCAYLVVDDGKETLSIYHAGENGSELAGSIDFK</sequence>
<organism evidence="2 3">
    <name type="scientific">Cohnella suwonensis</name>
    <dbReference type="NCBI Taxonomy" id="696072"/>
    <lineage>
        <taxon>Bacteria</taxon>
        <taxon>Bacillati</taxon>
        <taxon>Bacillota</taxon>
        <taxon>Bacilli</taxon>
        <taxon>Bacillales</taxon>
        <taxon>Paenibacillaceae</taxon>
        <taxon>Cohnella</taxon>
    </lineage>
</organism>
<evidence type="ECO:0000313" key="2">
    <source>
        <dbReference type="EMBL" id="MFC5470292.1"/>
    </source>
</evidence>
<keyword evidence="1" id="KW-0732">Signal</keyword>
<feature type="chain" id="PRO_5047185981" evidence="1">
    <location>
        <begin position="30"/>
        <end position="226"/>
    </location>
</feature>
<accession>A0ABW0LZD3</accession>
<comment type="caution">
    <text evidence="2">The sequence shown here is derived from an EMBL/GenBank/DDBJ whole genome shotgun (WGS) entry which is preliminary data.</text>
</comment>
<protein>
    <submittedName>
        <fullName evidence="2">Uncharacterized protein</fullName>
    </submittedName>
</protein>
<keyword evidence="3" id="KW-1185">Reference proteome</keyword>
<evidence type="ECO:0000256" key="1">
    <source>
        <dbReference type="SAM" id="SignalP"/>
    </source>
</evidence>
<dbReference type="Proteomes" id="UP001596105">
    <property type="component" value="Unassembled WGS sequence"/>
</dbReference>
<dbReference type="RefSeq" id="WP_209749915.1">
    <property type="nucleotide sequence ID" value="NZ_JBHSMH010000055.1"/>
</dbReference>
<dbReference type="EMBL" id="JBHSMH010000055">
    <property type="protein sequence ID" value="MFC5470292.1"/>
    <property type="molecule type" value="Genomic_DNA"/>
</dbReference>
<name>A0ABW0LZD3_9BACL</name>
<feature type="signal peptide" evidence="1">
    <location>
        <begin position="1"/>
        <end position="29"/>
    </location>
</feature>
<proteinExistence type="predicted"/>
<gene>
    <name evidence="2" type="ORF">ACFPPD_16415</name>
</gene>
<reference evidence="3" key="1">
    <citation type="journal article" date="2019" name="Int. J. Syst. Evol. Microbiol.">
        <title>The Global Catalogue of Microorganisms (GCM) 10K type strain sequencing project: providing services to taxonomists for standard genome sequencing and annotation.</title>
        <authorList>
            <consortium name="The Broad Institute Genomics Platform"/>
            <consortium name="The Broad Institute Genome Sequencing Center for Infectious Disease"/>
            <person name="Wu L."/>
            <person name="Ma J."/>
        </authorList>
    </citation>
    <scope>NUCLEOTIDE SEQUENCE [LARGE SCALE GENOMIC DNA]</scope>
    <source>
        <strain evidence="3">CCUG 57113</strain>
    </source>
</reference>